<keyword evidence="3" id="KW-1185">Reference proteome</keyword>
<organism evidence="2 3">
    <name type="scientific">Cnephaeus nilssonii</name>
    <name type="common">Northern bat</name>
    <name type="synonym">Eptesicus nilssonii</name>
    <dbReference type="NCBI Taxonomy" id="3371016"/>
    <lineage>
        <taxon>Eukaryota</taxon>
        <taxon>Metazoa</taxon>
        <taxon>Chordata</taxon>
        <taxon>Craniata</taxon>
        <taxon>Vertebrata</taxon>
        <taxon>Euteleostomi</taxon>
        <taxon>Mammalia</taxon>
        <taxon>Eutheria</taxon>
        <taxon>Laurasiatheria</taxon>
        <taxon>Chiroptera</taxon>
        <taxon>Yangochiroptera</taxon>
        <taxon>Vespertilionidae</taxon>
        <taxon>Cnephaeus</taxon>
    </lineage>
</organism>
<evidence type="ECO:0008006" key="4">
    <source>
        <dbReference type="Google" id="ProtNLM"/>
    </source>
</evidence>
<reference evidence="2" key="1">
    <citation type="submission" date="2023-06" db="EMBL/GenBank/DDBJ databases">
        <title>Reference genome for the Northern bat (Eptesicus nilssonii), a most northern bat species.</title>
        <authorList>
            <person name="Laine V.N."/>
            <person name="Pulliainen A.T."/>
            <person name="Lilley T.M."/>
        </authorList>
    </citation>
    <scope>NUCLEOTIDE SEQUENCE</scope>
    <source>
        <strain evidence="2">BLF_Eptnil</strain>
        <tissue evidence="2">Kidney</tissue>
    </source>
</reference>
<proteinExistence type="predicted"/>
<evidence type="ECO:0000256" key="1">
    <source>
        <dbReference type="SAM" id="MobiDB-lite"/>
    </source>
</evidence>
<dbReference type="InterPro" id="IPR051291">
    <property type="entry name" value="CIMAP"/>
</dbReference>
<accession>A0AA40LL38</accession>
<sequence length="234" mass="25162">MTEEVWVGTWRPHRPRGPIMALYSSPGPKYLIPPTTGRCRGLEGGGEGAGSGHSASPPTGFVKHTPTKLRAPAYSFRGAPLLLTENCSPGPRYSVNPKVLRTGKDLGPAFSILGRYHTKTTMTPGPGDYFPEKSTKYVFDSAPSHSISARTKTFRVDSTPGPAAYHQTDVQVTKLKAPQYTIAARVEPPGDKTLKPGPGAHSPEKVTVTKPCAPIVTFGIKHSDYMTPLILQVD</sequence>
<dbReference type="Pfam" id="PF07004">
    <property type="entry name" value="SHIPPO-rpt"/>
    <property type="match status" value="3"/>
</dbReference>
<dbReference type="AlphaFoldDB" id="A0AA40LL38"/>
<evidence type="ECO:0000313" key="2">
    <source>
        <dbReference type="EMBL" id="KAK1335399.1"/>
    </source>
</evidence>
<protein>
    <recommendedName>
        <fullName evidence="4">Outer dense fiber protein 3</fullName>
    </recommendedName>
</protein>
<dbReference type="GO" id="GO:0001520">
    <property type="term" value="C:outer dense fiber"/>
    <property type="evidence" value="ECO:0007669"/>
    <property type="project" value="TreeGrafter"/>
</dbReference>
<dbReference type="EMBL" id="JAULJE010000013">
    <property type="protein sequence ID" value="KAK1335399.1"/>
    <property type="molecule type" value="Genomic_DNA"/>
</dbReference>
<dbReference type="PANTHER" id="PTHR21580:SF23">
    <property type="entry name" value="OUTER DENSE FIBER PROTEIN 3"/>
    <property type="match status" value="1"/>
</dbReference>
<feature type="compositionally biased region" description="Gly residues" evidence="1">
    <location>
        <begin position="42"/>
        <end position="51"/>
    </location>
</feature>
<feature type="region of interest" description="Disordered" evidence="1">
    <location>
        <begin position="187"/>
        <end position="206"/>
    </location>
</feature>
<evidence type="ECO:0000313" key="3">
    <source>
        <dbReference type="Proteomes" id="UP001177744"/>
    </source>
</evidence>
<comment type="caution">
    <text evidence="2">The sequence shown here is derived from an EMBL/GenBank/DDBJ whole genome shotgun (WGS) entry which is preliminary data.</text>
</comment>
<dbReference type="PANTHER" id="PTHR21580">
    <property type="entry name" value="SHIPPO-1-RELATED"/>
    <property type="match status" value="1"/>
</dbReference>
<name>A0AA40LL38_CNENI</name>
<dbReference type="Proteomes" id="UP001177744">
    <property type="component" value="Unassembled WGS sequence"/>
</dbReference>
<feature type="region of interest" description="Disordered" evidence="1">
    <location>
        <begin position="40"/>
        <end position="63"/>
    </location>
</feature>
<dbReference type="InterPro" id="IPR010736">
    <property type="entry name" value="SHIPPO-rpt"/>
</dbReference>
<gene>
    <name evidence="2" type="ORF">QTO34_003185</name>
</gene>